<evidence type="ECO:0000313" key="2">
    <source>
        <dbReference type="EMBL" id="KAF7466955.1"/>
    </source>
</evidence>
<reference evidence="3 4" key="1">
    <citation type="submission" date="2019-04" db="EMBL/GenBank/DDBJ databases">
        <authorList>
            <person name="Alioto T."/>
            <person name="Alioto T."/>
        </authorList>
    </citation>
    <scope>NUCLEOTIDE SEQUENCE [LARGE SCALE GENOMIC DNA]</scope>
</reference>
<dbReference type="EMBL" id="CABDUW010000008">
    <property type="protein sequence ID" value="VTJ51695.1"/>
    <property type="molecule type" value="Genomic_DNA"/>
</dbReference>
<dbReference type="AlphaFoldDB" id="A0A5E4A3W8"/>
<protein>
    <submittedName>
        <fullName evidence="3">Uncharacterized protein</fullName>
    </submittedName>
</protein>
<proteinExistence type="predicted"/>
<sequence length="103" mass="11399">MVTFSELQSRKPLLSSIPSSLKCPAQEWVSDSCQILPQNTLKGSTPHGHTPESKTPTALSPQSFSSRRASTDTKGHSCQNPKETRGYFFPTHFPKETVSLSHR</sequence>
<organism evidence="3 4">
    <name type="scientific">Marmota monax</name>
    <name type="common">Woodchuck</name>
    <dbReference type="NCBI Taxonomy" id="9995"/>
    <lineage>
        <taxon>Eukaryota</taxon>
        <taxon>Metazoa</taxon>
        <taxon>Chordata</taxon>
        <taxon>Craniata</taxon>
        <taxon>Vertebrata</taxon>
        <taxon>Euteleostomi</taxon>
        <taxon>Mammalia</taxon>
        <taxon>Eutheria</taxon>
        <taxon>Euarchontoglires</taxon>
        <taxon>Glires</taxon>
        <taxon>Rodentia</taxon>
        <taxon>Sciuromorpha</taxon>
        <taxon>Sciuridae</taxon>
        <taxon>Xerinae</taxon>
        <taxon>Marmotini</taxon>
        <taxon>Marmota</taxon>
    </lineage>
</organism>
<accession>A0A5E4A3W8</accession>
<dbReference type="Proteomes" id="UP000662637">
    <property type="component" value="Unassembled WGS sequence"/>
</dbReference>
<keyword evidence="4" id="KW-1185">Reference proteome</keyword>
<evidence type="ECO:0000256" key="1">
    <source>
        <dbReference type="SAM" id="MobiDB-lite"/>
    </source>
</evidence>
<evidence type="ECO:0000313" key="4">
    <source>
        <dbReference type="Proteomes" id="UP000335636"/>
    </source>
</evidence>
<name>A0A5E4A3W8_MARMO</name>
<dbReference type="Proteomes" id="UP000335636">
    <property type="component" value="Unassembled WGS sequence"/>
</dbReference>
<dbReference type="EMBL" id="WJEC01007815">
    <property type="protein sequence ID" value="KAF7466955.1"/>
    <property type="molecule type" value="Genomic_DNA"/>
</dbReference>
<feature type="region of interest" description="Disordered" evidence="1">
    <location>
        <begin position="37"/>
        <end position="89"/>
    </location>
</feature>
<feature type="compositionally biased region" description="Polar residues" evidence="1">
    <location>
        <begin position="53"/>
        <end position="68"/>
    </location>
</feature>
<gene>
    <name evidence="2" type="ORF">GHT09_001676</name>
    <name evidence="3" type="ORF">MONAX_5E031966</name>
</gene>
<reference evidence="2" key="2">
    <citation type="submission" date="2020-08" db="EMBL/GenBank/DDBJ databases">
        <authorList>
            <person name="Shumante A."/>
            <person name="Zimin A.V."/>
            <person name="Puiu D."/>
            <person name="Salzberg S.L."/>
        </authorList>
    </citation>
    <scope>NUCLEOTIDE SEQUENCE</scope>
    <source>
        <strain evidence="2">WC2-LM</strain>
        <tissue evidence="2">Liver</tissue>
    </source>
</reference>
<evidence type="ECO:0000313" key="3">
    <source>
        <dbReference type="EMBL" id="VTJ51695.1"/>
    </source>
</evidence>